<dbReference type="EMBL" id="WIWV01000129">
    <property type="protein sequence ID" value="KAF7713216.1"/>
    <property type="molecule type" value="Genomic_DNA"/>
</dbReference>
<keyword evidence="5 8" id="KW-0560">Oxidoreductase</keyword>
<dbReference type="InterPro" id="IPR006094">
    <property type="entry name" value="Oxid_FAD_bind_N"/>
</dbReference>
<evidence type="ECO:0000256" key="6">
    <source>
        <dbReference type="SAM" id="SignalP"/>
    </source>
</evidence>
<dbReference type="Gene3D" id="3.40.462.20">
    <property type="match status" value="1"/>
</dbReference>
<feature type="chain" id="PRO_5035184798" evidence="6">
    <location>
        <begin position="19"/>
        <end position="605"/>
    </location>
</feature>
<evidence type="ECO:0000256" key="1">
    <source>
        <dbReference type="ARBA" id="ARBA00001974"/>
    </source>
</evidence>
<keyword evidence="4" id="KW-0274">FAD</keyword>
<keyword evidence="3" id="KW-0285">Flavoprotein</keyword>
<dbReference type="OrthoDB" id="9983560at2759"/>
<evidence type="ECO:0000259" key="7">
    <source>
        <dbReference type="PROSITE" id="PS51387"/>
    </source>
</evidence>
<dbReference type="InterPro" id="IPR036318">
    <property type="entry name" value="FAD-bd_PCMH-like_sf"/>
</dbReference>
<dbReference type="Proteomes" id="UP000631181">
    <property type="component" value="Unassembled WGS sequence"/>
</dbReference>
<gene>
    <name evidence="8" type="ORF">PECM_001424</name>
</gene>
<feature type="domain" description="FAD-binding PCMH-type" evidence="7">
    <location>
        <begin position="117"/>
        <end position="297"/>
    </location>
</feature>
<dbReference type="AlphaFoldDB" id="A0A8J8VWX3"/>
<proteinExistence type="inferred from homology"/>
<evidence type="ECO:0000256" key="4">
    <source>
        <dbReference type="ARBA" id="ARBA00022827"/>
    </source>
</evidence>
<evidence type="ECO:0000313" key="9">
    <source>
        <dbReference type="Proteomes" id="UP000631181"/>
    </source>
</evidence>
<dbReference type="EC" id="1.1.3.-" evidence="8"/>
<accession>A0A8J8VWX3</accession>
<name>A0A8J8VWX3_9EURO</name>
<feature type="signal peptide" evidence="6">
    <location>
        <begin position="1"/>
        <end position="18"/>
    </location>
</feature>
<keyword evidence="6" id="KW-0732">Signal</keyword>
<dbReference type="InterPro" id="IPR012951">
    <property type="entry name" value="BBE"/>
</dbReference>
<evidence type="ECO:0000256" key="3">
    <source>
        <dbReference type="ARBA" id="ARBA00022630"/>
    </source>
</evidence>
<sequence>MYGSLSNLALAALAPSSGLFTACKTSPLNASWPSVNEWAALNSSIGGTLVQAAPVASSCYRGNPFSSSLNCTEVQNHWSYAANHSGWPESNDYSIWNNNSCVPPGVDGYTEDKGCSIGGMPQYIVDARSEIQVAKAMAWASDRNIRIVIKSTGHDLSGRSTGAYSLSIWTHNFNRIQYQQGWPIPGSNDTADVLICGGGNNWGNVYNAAHKVGKTVVGGEDATVGLGGLIQNGGHGILSSSHGLASDNVYQVRVVTPTGRILVANDAQNQDLFWAVRGTGGGQFGVVTEFVLQTHQVPENVVTGGLTFYPRSKDNASANASWSAFAEVASSLPDLMDQGITGSVMVATGGGAVSYTDQSEALEGPSVVLGFLMYNSTEENMNATLQDLAANLTRVSLNQVNLTLRSSESQSYWSYAKPDFLASRSAGAASLTSSRLLGRKELSDLPRSDLIHYLQQLSAAQVIKSGTMLVWGLQGGKGPASTAEIRRGSVLPAWRTAYAHVMSYGVSVNATADPSKALAAGAEWLETVLEPVWRKWAPHTGSYMNEGNPFSSTWKHDFYGENYPRLLRVKQKYDPSGSIFVWSGLGSDHWHYDLQSGLLCRVHPQ</sequence>
<evidence type="ECO:0000256" key="5">
    <source>
        <dbReference type="ARBA" id="ARBA00023002"/>
    </source>
</evidence>
<dbReference type="Gene3D" id="3.30.465.10">
    <property type="match status" value="1"/>
</dbReference>
<reference evidence="8" key="1">
    <citation type="journal article" date="2020" name="Front. Microbiol.">
        <title>Gene regulatory networks of Penicillium echinulatum 2HH and Penicillium oxalicum 114-2 inferred by a computational biology approach.</title>
        <authorList>
            <person name="Lenz A.R."/>
            <person name="Galan-Vasquez E."/>
            <person name="Balbinot E."/>
            <person name="De Abreu F.P."/>
            <person name="De Oliveira N.S."/>
            <person name="Da Rosa L.O."/>
            <person name="De Avila E Silva S."/>
            <person name="Camassola M."/>
            <person name="Dillon A.J.P."/>
            <person name="Perez-Rueda E."/>
        </authorList>
    </citation>
    <scope>NUCLEOTIDE SEQUENCE</scope>
    <source>
        <strain evidence="8">S1M29</strain>
    </source>
</reference>
<protein>
    <submittedName>
        <fullName evidence="8">FAD binding, berberine domain-containing protein</fullName>
        <ecNumber evidence="8">1.1.3.-</ecNumber>
    </submittedName>
</protein>
<dbReference type="GO" id="GO:0016491">
    <property type="term" value="F:oxidoreductase activity"/>
    <property type="evidence" value="ECO:0007669"/>
    <property type="project" value="UniProtKB-KW"/>
</dbReference>
<dbReference type="InterPro" id="IPR016169">
    <property type="entry name" value="FAD-bd_PCMH_sub2"/>
</dbReference>
<dbReference type="InterPro" id="IPR050416">
    <property type="entry name" value="FAD-linked_Oxidoreductase"/>
</dbReference>
<organism evidence="8 9">
    <name type="scientific">Penicillium ucsense</name>
    <dbReference type="NCBI Taxonomy" id="2839758"/>
    <lineage>
        <taxon>Eukaryota</taxon>
        <taxon>Fungi</taxon>
        <taxon>Dikarya</taxon>
        <taxon>Ascomycota</taxon>
        <taxon>Pezizomycotina</taxon>
        <taxon>Eurotiomycetes</taxon>
        <taxon>Eurotiomycetidae</taxon>
        <taxon>Eurotiales</taxon>
        <taxon>Aspergillaceae</taxon>
        <taxon>Penicillium</taxon>
    </lineage>
</organism>
<evidence type="ECO:0000313" key="8">
    <source>
        <dbReference type="EMBL" id="KAF7713216.1"/>
    </source>
</evidence>
<dbReference type="InterPro" id="IPR016166">
    <property type="entry name" value="FAD-bd_PCMH"/>
</dbReference>
<dbReference type="Pfam" id="PF01565">
    <property type="entry name" value="FAD_binding_4"/>
    <property type="match status" value="1"/>
</dbReference>
<dbReference type="PROSITE" id="PS51387">
    <property type="entry name" value="FAD_PCMH"/>
    <property type="match status" value="1"/>
</dbReference>
<dbReference type="PANTHER" id="PTHR42973:SF39">
    <property type="entry name" value="FAD-BINDING PCMH-TYPE DOMAIN-CONTAINING PROTEIN"/>
    <property type="match status" value="1"/>
</dbReference>
<dbReference type="GO" id="GO:0071949">
    <property type="term" value="F:FAD binding"/>
    <property type="evidence" value="ECO:0007669"/>
    <property type="project" value="InterPro"/>
</dbReference>
<comment type="similarity">
    <text evidence="2">Belongs to the oxygen-dependent FAD-linked oxidoreductase family.</text>
</comment>
<evidence type="ECO:0000256" key="2">
    <source>
        <dbReference type="ARBA" id="ARBA00005466"/>
    </source>
</evidence>
<dbReference type="PANTHER" id="PTHR42973">
    <property type="entry name" value="BINDING OXIDOREDUCTASE, PUTATIVE (AFU_ORTHOLOGUE AFUA_1G17690)-RELATED"/>
    <property type="match status" value="1"/>
</dbReference>
<keyword evidence="9" id="KW-1185">Reference proteome</keyword>
<dbReference type="Pfam" id="PF08031">
    <property type="entry name" value="BBE"/>
    <property type="match status" value="1"/>
</dbReference>
<comment type="caution">
    <text evidence="8">The sequence shown here is derived from an EMBL/GenBank/DDBJ whole genome shotgun (WGS) entry which is preliminary data.</text>
</comment>
<comment type="cofactor">
    <cofactor evidence="1">
        <name>FAD</name>
        <dbReference type="ChEBI" id="CHEBI:57692"/>
    </cofactor>
</comment>
<dbReference type="SUPFAM" id="SSF56176">
    <property type="entry name" value="FAD-binding/transporter-associated domain-like"/>
    <property type="match status" value="1"/>
</dbReference>